<dbReference type="InterPro" id="IPR006748">
    <property type="entry name" value="NH2Glyco/OHUrea_AB-resist_kin"/>
</dbReference>
<dbReference type="RefSeq" id="WP_259628193.1">
    <property type="nucleotide sequence ID" value="NZ_JANYMP010000026.1"/>
</dbReference>
<dbReference type="Proteomes" id="UP001141259">
    <property type="component" value="Unassembled WGS sequence"/>
</dbReference>
<dbReference type="Pfam" id="PF04655">
    <property type="entry name" value="APH_6_hur"/>
    <property type="match status" value="1"/>
</dbReference>
<protein>
    <submittedName>
        <fullName evidence="1">Aminoglycoside phosphotransferase family protein</fullName>
    </submittedName>
</protein>
<reference evidence="1" key="1">
    <citation type="submission" date="2022-08" db="EMBL/GenBank/DDBJ databases">
        <authorList>
            <person name="Tistechok S."/>
            <person name="Samborskyy M."/>
            <person name="Roman I."/>
        </authorList>
    </citation>
    <scope>NUCLEOTIDE SEQUENCE</scope>
    <source>
        <strain evidence="1">DSM 103496</strain>
    </source>
</reference>
<evidence type="ECO:0000313" key="2">
    <source>
        <dbReference type="Proteomes" id="UP001141259"/>
    </source>
</evidence>
<dbReference type="GO" id="GO:0019748">
    <property type="term" value="P:secondary metabolic process"/>
    <property type="evidence" value="ECO:0007669"/>
    <property type="project" value="InterPro"/>
</dbReference>
<dbReference type="SUPFAM" id="SSF56112">
    <property type="entry name" value="Protein kinase-like (PK-like)"/>
    <property type="match status" value="1"/>
</dbReference>
<name>A0A9X2VUS3_9PSEU</name>
<evidence type="ECO:0000313" key="1">
    <source>
        <dbReference type="EMBL" id="MCS7482727.1"/>
    </source>
</evidence>
<proteinExistence type="predicted"/>
<gene>
    <name evidence="1" type="ORF">NZH93_38275</name>
</gene>
<organism evidence="1 2">
    <name type="scientific">Umezawaea endophytica</name>
    <dbReference type="NCBI Taxonomy" id="1654476"/>
    <lineage>
        <taxon>Bacteria</taxon>
        <taxon>Bacillati</taxon>
        <taxon>Actinomycetota</taxon>
        <taxon>Actinomycetes</taxon>
        <taxon>Pseudonocardiales</taxon>
        <taxon>Pseudonocardiaceae</taxon>
        <taxon>Umezawaea</taxon>
    </lineage>
</organism>
<dbReference type="GO" id="GO:0016773">
    <property type="term" value="F:phosphotransferase activity, alcohol group as acceptor"/>
    <property type="evidence" value="ECO:0007669"/>
    <property type="project" value="InterPro"/>
</dbReference>
<dbReference type="EMBL" id="JANYMP010000026">
    <property type="protein sequence ID" value="MCS7482727.1"/>
    <property type="molecule type" value="Genomic_DNA"/>
</dbReference>
<comment type="caution">
    <text evidence="1">The sequence shown here is derived from an EMBL/GenBank/DDBJ whole genome shotgun (WGS) entry which is preliminary data.</text>
</comment>
<sequence length="294" mass="30956">MDVEEITARLTRRFGPSVTAWCADAPARADRAAAEWGLVLGDLIPDGASSVAVRCAWPDGTPAVLKLSPEEPFLAEQVAMLRRFAPSGRVPAVLAARADAVVLEEVRPGTAADEFDRHPSPESWAGLMTALHAVEPPADPPRDLRDRSGEFFTRVGKRLAEPAIGARISERTWALAIERCAALLDTESTRVMLHGDLHLGNVLDGGPRGLVAIDPKVCVGDPCFDAFDYVLAGAGLDGVENRCALLADAAGLDGDRLLEWARVGAPLLAIALIPAGDAEEAVAELLALSAPTPG</sequence>
<dbReference type="InterPro" id="IPR011009">
    <property type="entry name" value="Kinase-like_dom_sf"/>
</dbReference>
<keyword evidence="2" id="KW-1185">Reference proteome</keyword>
<accession>A0A9X2VUS3</accession>
<dbReference type="Gene3D" id="3.90.1200.10">
    <property type="match status" value="1"/>
</dbReference>
<dbReference type="AlphaFoldDB" id="A0A9X2VUS3"/>